<evidence type="ECO:0000313" key="1">
    <source>
        <dbReference type="EMBL" id="SFO12861.1"/>
    </source>
</evidence>
<sequence length="61" mass="6592">MATHVTKTTVKGGYIARSEKTGHFVEVRTSSGAKKATVKTMVTVKGASEKRKSALKRLADR</sequence>
<organism evidence="1 2">
    <name type="scientific">Roseovarius lutimaris</name>
    <dbReference type="NCBI Taxonomy" id="1005928"/>
    <lineage>
        <taxon>Bacteria</taxon>
        <taxon>Pseudomonadati</taxon>
        <taxon>Pseudomonadota</taxon>
        <taxon>Alphaproteobacteria</taxon>
        <taxon>Rhodobacterales</taxon>
        <taxon>Roseobacteraceae</taxon>
        <taxon>Roseovarius</taxon>
    </lineage>
</organism>
<name>A0A1I5EP81_9RHOB</name>
<evidence type="ECO:0000313" key="2">
    <source>
        <dbReference type="Proteomes" id="UP000198599"/>
    </source>
</evidence>
<accession>A0A1I5EP81</accession>
<proteinExistence type="predicted"/>
<keyword evidence="2" id="KW-1185">Reference proteome</keyword>
<dbReference type="AlphaFoldDB" id="A0A1I5EP81"/>
<reference evidence="2" key="1">
    <citation type="submission" date="2016-10" db="EMBL/GenBank/DDBJ databases">
        <authorList>
            <person name="Varghese N."/>
            <person name="Submissions S."/>
        </authorList>
    </citation>
    <scope>NUCLEOTIDE SEQUENCE [LARGE SCALE GENOMIC DNA]</scope>
    <source>
        <strain evidence="2">DSM 28463</strain>
    </source>
</reference>
<protein>
    <submittedName>
        <fullName evidence="1">Uncharacterized protein</fullName>
    </submittedName>
</protein>
<dbReference type="Proteomes" id="UP000198599">
    <property type="component" value="Unassembled WGS sequence"/>
</dbReference>
<dbReference type="EMBL" id="FOVP01000016">
    <property type="protein sequence ID" value="SFO12861.1"/>
    <property type="molecule type" value="Genomic_DNA"/>
</dbReference>
<gene>
    <name evidence="1" type="ORF">SAMN04487859_116120</name>
</gene>